<reference evidence="5" key="1">
    <citation type="submission" date="2016-11" db="EMBL/GenBank/DDBJ databases">
        <authorList>
            <person name="Varghese N."/>
            <person name="Submissions S."/>
        </authorList>
    </citation>
    <scope>NUCLEOTIDE SEQUENCE [LARGE SCALE GENOMIC DNA]</scope>
    <source>
        <strain evidence="5">DSM 17539</strain>
    </source>
</reference>
<dbReference type="OrthoDB" id="9808142at2"/>
<dbReference type="PANTHER" id="PTHR30041">
    <property type="entry name" value="ARSENATE REDUCTASE"/>
    <property type="match status" value="1"/>
</dbReference>
<name>A0A1M4ZDA7_9FLAO</name>
<dbReference type="PANTHER" id="PTHR30041:SF4">
    <property type="entry name" value="ARSENATE REDUCTASE"/>
    <property type="match status" value="1"/>
</dbReference>
<sequence>MIKIYHNPRCGKSREGLAILENSGNDFEIIKYLENVPSKNELAAIIKILGISPMELVRINEAIWKEKFKGKSMTDDEVIAAMVAFPKLIERPIVIKDKKGVVGRPPEKIKDLLN</sequence>
<dbReference type="AlphaFoldDB" id="A0A1M4ZDA7"/>
<dbReference type="InterPro" id="IPR036249">
    <property type="entry name" value="Thioredoxin-like_sf"/>
</dbReference>
<dbReference type="NCBIfam" id="TIGR00014">
    <property type="entry name" value="arsC"/>
    <property type="match status" value="1"/>
</dbReference>
<dbReference type="InterPro" id="IPR006659">
    <property type="entry name" value="Arsenate_reductase"/>
</dbReference>
<evidence type="ECO:0000313" key="4">
    <source>
        <dbReference type="EMBL" id="SHF16039.1"/>
    </source>
</evidence>
<organism evidence="4 5">
    <name type="scientific">Arenibacter palladensis</name>
    <dbReference type="NCBI Taxonomy" id="237373"/>
    <lineage>
        <taxon>Bacteria</taxon>
        <taxon>Pseudomonadati</taxon>
        <taxon>Bacteroidota</taxon>
        <taxon>Flavobacteriia</taxon>
        <taxon>Flavobacteriales</taxon>
        <taxon>Flavobacteriaceae</taxon>
        <taxon>Arenibacter</taxon>
    </lineage>
</organism>
<dbReference type="PROSITE" id="PS51353">
    <property type="entry name" value="ARSC"/>
    <property type="match status" value="1"/>
</dbReference>
<gene>
    <name evidence="4" type="ORF">SAMN03080594_102791</name>
</gene>
<comment type="similarity">
    <text evidence="1 3">Belongs to the ArsC family.</text>
</comment>
<protein>
    <submittedName>
        <fullName evidence="4">Arsenate reductase</fullName>
    </submittedName>
</protein>
<evidence type="ECO:0000313" key="5">
    <source>
        <dbReference type="Proteomes" id="UP000184406"/>
    </source>
</evidence>
<keyword evidence="5" id="KW-1185">Reference proteome</keyword>
<evidence type="ECO:0000256" key="1">
    <source>
        <dbReference type="ARBA" id="ARBA00007198"/>
    </source>
</evidence>
<dbReference type="Gene3D" id="3.40.30.10">
    <property type="entry name" value="Glutaredoxin"/>
    <property type="match status" value="1"/>
</dbReference>
<dbReference type="SUPFAM" id="SSF52833">
    <property type="entry name" value="Thioredoxin-like"/>
    <property type="match status" value="1"/>
</dbReference>
<dbReference type="CDD" id="cd03034">
    <property type="entry name" value="ArsC_ArsC"/>
    <property type="match status" value="1"/>
</dbReference>
<evidence type="ECO:0000256" key="2">
    <source>
        <dbReference type="ARBA" id="ARBA00023002"/>
    </source>
</evidence>
<dbReference type="Proteomes" id="UP000184406">
    <property type="component" value="Unassembled WGS sequence"/>
</dbReference>
<dbReference type="EMBL" id="FQUX01000002">
    <property type="protein sequence ID" value="SHF16039.1"/>
    <property type="molecule type" value="Genomic_DNA"/>
</dbReference>
<proteinExistence type="inferred from homology"/>
<dbReference type="RefSeq" id="WP_072861575.1">
    <property type="nucleotide sequence ID" value="NZ_FQUX01000002.1"/>
</dbReference>
<accession>A0A1M4ZDA7</accession>
<keyword evidence="2" id="KW-0560">Oxidoreductase</keyword>
<evidence type="ECO:0000256" key="3">
    <source>
        <dbReference type="PROSITE-ProRule" id="PRU01282"/>
    </source>
</evidence>
<dbReference type="InterPro" id="IPR006660">
    <property type="entry name" value="Arsenate_reductase-like"/>
</dbReference>
<dbReference type="Pfam" id="PF03960">
    <property type="entry name" value="ArsC"/>
    <property type="match status" value="1"/>
</dbReference>
<dbReference type="GO" id="GO:0008794">
    <property type="term" value="F:arsenate reductase (glutaredoxin) activity"/>
    <property type="evidence" value="ECO:0007669"/>
    <property type="project" value="InterPro"/>
</dbReference>